<dbReference type="InterPro" id="IPR038666">
    <property type="entry name" value="SSP1_head-tail_sf"/>
</dbReference>
<dbReference type="Gene3D" id="2.40.10.270">
    <property type="entry name" value="Bacteriophage SPP1 head-tail adaptor protein"/>
    <property type="match status" value="1"/>
</dbReference>
<sequence length="110" mass="12587">MGYIANELRHRVQIQHFVEQRDGFNNVTSKEWETYKTLWGKISSFSGKDLIAAQAAGSQMTARLKLRKRSDITTEMRVLHGEVIYQIVSPPQPDDINGNIYMTVMLSVTE</sequence>
<dbReference type="EMBL" id="CP032134">
    <property type="protein sequence ID" value="AXY57272.1"/>
    <property type="molecule type" value="Genomic_DNA"/>
</dbReference>
<dbReference type="InterPro" id="IPR008767">
    <property type="entry name" value="Phage_SPP1_head-tail_adaptor"/>
</dbReference>
<dbReference type="KEGG" id="achi:CDG60_12270"/>
<proteinExistence type="predicted"/>
<dbReference type="NCBIfam" id="TIGR01563">
    <property type="entry name" value="gp16_SPP1"/>
    <property type="match status" value="1"/>
</dbReference>
<evidence type="ECO:0000313" key="2">
    <source>
        <dbReference type="Proteomes" id="UP000263753"/>
    </source>
</evidence>
<evidence type="ECO:0000313" key="1">
    <source>
        <dbReference type="EMBL" id="AXY57272.1"/>
    </source>
</evidence>
<name>A0A3B7LWW6_9GAMM</name>
<dbReference type="Proteomes" id="UP000263753">
    <property type="component" value="Chromosome"/>
</dbReference>
<dbReference type="Pfam" id="PF05521">
    <property type="entry name" value="Phage_HCP"/>
    <property type="match status" value="1"/>
</dbReference>
<dbReference type="RefSeq" id="WP_087511756.1">
    <property type="nucleotide sequence ID" value="NZ_CP032134.1"/>
</dbReference>
<organism evidence="1 2">
    <name type="scientific">Acinetobacter chinensis</name>
    <dbReference type="NCBI Taxonomy" id="2004650"/>
    <lineage>
        <taxon>Bacteria</taxon>
        <taxon>Pseudomonadati</taxon>
        <taxon>Pseudomonadota</taxon>
        <taxon>Gammaproteobacteria</taxon>
        <taxon>Moraxellales</taxon>
        <taxon>Moraxellaceae</taxon>
        <taxon>Acinetobacter</taxon>
    </lineage>
</organism>
<reference evidence="2" key="1">
    <citation type="submission" date="2018-09" db="EMBL/GenBank/DDBJ databases">
        <title>The complete genome of Acinetobacter sp. strain WCHAc010005.</title>
        <authorList>
            <person name="Hu Y."/>
            <person name="Long H."/>
            <person name="Feng Y."/>
            <person name="Zong Z."/>
        </authorList>
    </citation>
    <scope>NUCLEOTIDE SEQUENCE [LARGE SCALE GENOMIC DNA]</scope>
    <source>
        <strain evidence="2">WCHAc010005</strain>
    </source>
</reference>
<protein>
    <submittedName>
        <fullName evidence="1">Head-tail adaptor protein</fullName>
    </submittedName>
</protein>
<accession>A0A3B7LWW6</accession>
<dbReference type="AlphaFoldDB" id="A0A3B7LWW6"/>
<gene>
    <name evidence="1" type="ORF">CDG60_12270</name>
</gene>